<reference evidence="2" key="1">
    <citation type="submission" date="2021-06" db="EMBL/GenBank/DDBJ databases">
        <title>Parelaphostrongylus tenuis whole genome reference sequence.</title>
        <authorList>
            <person name="Garwood T.J."/>
            <person name="Larsen P.A."/>
            <person name="Fountain-Jones N.M."/>
            <person name="Garbe J.R."/>
            <person name="Macchietto M.G."/>
            <person name="Kania S.A."/>
            <person name="Gerhold R.W."/>
            <person name="Richards J.E."/>
            <person name="Wolf T.M."/>
        </authorList>
    </citation>
    <scope>NUCLEOTIDE SEQUENCE</scope>
    <source>
        <strain evidence="2">MNPRO001-30</strain>
        <tissue evidence="2">Meninges</tissue>
    </source>
</reference>
<dbReference type="PROSITE" id="PS51257">
    <property type="entry name" value="PROKAR_LIPOPROTEIN"/>
    <property type="match status" value="1"/>
</dbReference>
<evidence type="ECO:0000313" key="1">
    <source>
        <dbReference type="EMBL" id="KAJ1348845.1"/>
    </source>
</evidence>
<dbReference type="Proteomes" id="UP001196413">
    <property type="component" value="Unassembled WGS sequence"/>
</dbReference>
<protein>
    <submittedName>
        <fullName evidence="2">Uncharacterized protein</fullName>
    </submittedName>
</protein>
<proteinExistence type="predicted"/>
<gene>
    <name evidence="1" type="ORF">KIN20_004238</name>
    <name evidence="2" type="ORF">KIN20_021519</name>
</gene>
<comment type="caution">
    <text evidence="2">The sequence shown here is derived from an EMBL/GenBank/DDBJ whole genome shotgun (WGS) entry which is preliminary data.</text>
</comment>
<sequence length="118" mass="13898">MQHKQYNDGTVANVSAGLSSSGLSCVKVFFLLLYNFHNKCFSAFLDHLIHPPAYTQNLSIWDTAIIRHRRQRSRKEHERGISDEHSRKLNKSYETLRNPCLRAKYLLNILREEKKCMY</sequence>
<evidence type="ECO:0000313" key="3">
    <source>
        <dbReference type="Proteomes" id="UP001196413"/>
    </source>
</evidence>
<accession>A0AAD5MP11</accession>
<keyword evidence="3" id="KW-1185">Reference proteome</keyword>
<organism evidence="2 3">
    <name type="scientific">Parelaphostrongylus tenuis</name>
    <name type="common">Meningeal worm</name>
    <dbReference type="NCBI Taxonomy" id="148309"/>
    <lineage>
        <taxon>Eukaryota</taxon>
        <taxon>Metazoa</taxon>
        <taxon>Ecdysozoa</taxon>
        <taxon>Nematoda</taxon>
        <taxon>Chromadorea</taxon>
        <taxon>Rhabditida</taxon>
        <taxon>Rhabditina</taxon>
        <taxon>Rhabditomorpha</taxon>
        <taxon>Strongyloidea</taxon>
        <taxon>Metastrongylidae</taxon>
        <taxon>Parelaphostrongylus</taxon>
    </lineage>
</organism>
<name>A0AAD5MP11_PARTN</name>
<dbReference type="EMBL" id="JAHQIW010000569">
    <property type="protein sequence ID" value="KAJ1348845.1"/>
    <property type="molecule type" value="Genomic_DNA"/>
</dbReference>
<dbReference type="InterPro" id="IPR036869">
    <property type="entry name" value="J_dom_sf"/>
</dbReference>
<evidence type="ECO:0000313" key="2">
    <source>
        <dbReference type="EMBL" id="KAJ1362100.1"/>
    </source>
</evidence>
<dbReference type="EMBL" id="JAHQIW010004370">
    <property type="protein sequence ID" value="KAJ1362100.1"/>
    <property type="molecule type" value="Genomic_DNA"/>
</dbReference>
<dbReference type="AlphaFoldDB" id="A0AAD5MP11"/>
<dbReference type="Gene3D" id="1.10.287.110">
    <property type="entry name" value="DnaJ domain"/>
    <property type="match status" value="1"/>
</dbReference>